<accession>A0ABS9KYC6</accession>
<feature type="transmembrane region" description="Helical" evidence="1">
    <location>
        <begin position="173"/>
        <end position="190"/>
    </location>
</feature>
<evidence type="ECO:0008006" key="4">
    <source>
        <dbReference type="Google" id="ProtNLM"/>
    </source>
</evidence>
<evidence type="ECO:0000313" key="2">
    <source>
        <dbReference type="EMBL" id="MCG2617313.1"/>
    </source>
</evidence>
<protein>
    <recommendedName>
        <fullName evidence="4">Lysoplasmalogenase</fullName>
    </recommendedName>
</protein>
<dbReference type="RefSeq" id="WP_237875956.1">
    <property type="nucleotide sequence ID" value="NZ_JAKLTR010000019.1"/>
</dbReference>
<feature type="transmembrane region" description="Helical" evidence="1">
    <location>
        <begin position="52"/>
        <end position="71"/>
    </location>
</feature>
<evidence type="ECO:0000313" key="3">
    <source>
        <dbReference type="Proteomes" id="UP001165367"/>
    </source>
</evidence>
<gene>
    <name evidence="2" type="ORF">LZZ85_23655</name>
</gene>
<keyword evidence="3" id="KW-1185">Reference proteome</keyword>
<feature type="transmembrane region" description="Helical" evidence="1">
    <location>
        <begin position="30"/>
        <end position="45"/>
    </location>
</feature>
<comment type="caution">
    <text evidence="2">The sequence shown here is derived from an EMBL/GenBank/DDBJ whole genome shotgun (WGS) entry which is preliminary data.</text>
</comment>
<keyword evidence="1" id="KW-0472">Membrane</keyword>
<proteinExistence type="predicted"/>
<sequence length="198" mass="21979">MKLNKSTIWAFVILLIVAALYRSWEGRPFGFAPQMAMALFGGAVISDKRFAVLLPVLSLFLSDMLYQVLYMNGLSPIQGFYEGQWVIYLLFVGITFFGMLMKKIDLKNILGFTISGSIIFFLVSNFAVWAGGGGLKRPRTLEGLGQCYGDALAFFRDYGVIKGFVGNQLIGDLFFSLVLFGAFALARNFFIRPAVKTA</sequence>
<dbReference type="Proteomes" id="UP001165367">
    <property type="component" value="Unassembled WGS sequence"/>
</dbReference>
<dbReference type="EMBL" id="JAKLTR010000019">
    <property type="protein sequence ID" value="MCG2617313.1"/>
    <property type="molecule type" value="Genomic_DNA"/>
</dbReference>
<feature type="transmembrane region" description="Helical" evidence="1">
    <location>
        <begin position="7"/>
        <end position="24"/>
    </location>
</feature>
<organism evidence="2 3">
    <name type="scientific">Terrimonas ginsenosidimutans</name>
    <dbReference type="NCBI Taxonomy" id="2908004"/>
    <lineage>
        <taxon>Bacteria</taxon>
        <taxon>Pseudomonadati</taxon>
        <taxon>Bacteroidota</taxon>
        <taxon>Chitinophagia</taxon>
        <taxon>Chitinophagales</taxon>
        <taxon>Chitinophagaceae</taxon>
        <taxon>Terrimonas</taxon>
    </lineage>
</organism>
<feature type="transmembrane region" description="Helical" evidence="1">
    <location>
        <begin position="83"/>
        <end position="101"/>
    </location>
</feature>
<evidence type="ECO:0000256" key="1">
    <source>
        <dbReference type="SAM" id="Phobius"/>
    </source>
</evidence>
<name>A0ABS9KYC6_9BACT</name>
<reference evidence="2" key="1">
    <citation type="submission" date="2022-01" db="EMBL/GenBank/DDBJ databases">
        <authorList>
            <person name="Jo J.-H."/>
            <person name="Im W.-T."/>
        </authorList>
    </citation>
    <scope>NUCLEOTIDE SEQUENCE</scope>
    <source>
        <strain evidence="2">NA20</strain>
    </source>
</reference>
<keyword evidence="1" id="KW-1133">Transmembrane helix</keyword>
<dbReference type="Pfam" id="PF20221">
    <property type="entry name" value="DUF6580"/>
    <property type="match status" value="1"/>
</dbReference>
<feature type="transmembrane region" description="Helical" evidence="1">
    <location>
        <begin position="108"/>
        <end position="130"/>
    </location>
</feature>
<keyword evidence="1" id="KW-0812">Transmembrane</keyword>
<dbReference type="InterPro" id="IPR046487">
    <property type="entry name" value="DUF6580"/>
</dbReference>